<dbReference type="EMBL" id="JBBBZM010000357">
    <property type="protein sequence ID" value="KAL0630863.1"/>
    <property type="molecule type" value="Genomic_DNA"/>
</dbReference>
<name>A0ABR3G4X0_9PEZI</name>
<organism evidence="2 3">
    <name type="scientific">Discina gigas</name>
    <dbReference type="NCBI Taxonomy" id="1032678"/>
    <lineage>
        <taxon>Eukaryota</taxon>
        <taxon>Fungi</taxon>
        <taxon>Dikarya</taxon>
        <taxon>Ascomycota</taxon>
        <taxon>Pezizomycotina</taxon>
        <taxon>Pezizomycetes</taxon>
        <taxon>Pezizales</taxon>
        <taxon>Discinaceae</taxon>
        <taxon>Discina</taxon>
    </lineage>
</organism>
<comment type="caution">
    <text evidence="2">The sequence shown here is derived from an EMBL/GenBank/DDBJ whole genome shotgun (WGS) entry which is preliminary data.</text>
</comment>
<feature type="chain" id="PRO_5045403552" evidence="1">
    <location>
        <begin position="21"/>
        <end position="159"/>
    </location>
</feature>
<protein>
    <submittedName>
        <fullName evidence="2">Uncharacterized protein</fullName>
    </submittedName>
</protein>
<feature type="signal peptide" evidence="1">
    <location>
        <begin position="1"/>
        <end position="20"/>
    </location>
</feature>
<accession>A0ABR3G4X0</accession>
<evidence type="ECO:0000256" key="1">
    <source>
        <dbReference type="SAM" id="SignalP"/>
    </source>
</evidence>
<proteinExistence type="predicted"/>
<keyword evidence="1" id="KW-0732">Signal</keyword>
<sequence>MSVLPVLSVMLTAANLATNAAKFHVVLLNTYFDSGRYEGGAGGVGPFEQTGFTLCNKDWSILTGATGGNSFRIIIDGNNHFDFALGWTNPEDGGFKAGVVESSNPEDGYNNATLEGGYVISRNIYCGKDEDGHVTNFQFHVSACPGQETLYVITQLRIN</sequence>
<evidence type="ECO:0000313" key="2">
    <source>
        <dbReference type="EMBL" id="KAL0630863.1"/>
    </source>
</evidence>
<gene>
    <name evidence="2" type="ORF">Q9L58_010286</name>
</gene>
<evidence type="ECO:0000313" key="3">
    <source>
        <dbReference type="Proteomes" id="UP001447188"/>
    </source>
</evidence>
<keyword evidence="3" id="KW-1185">Reference proteome</keyword>
<reference evidence="2 3" key="1">
    <citation type="submission" date="2024-02" db="EMBL/GenBank/DDBJ databases">
        <title>Discinaceae phylogenomics.</title>
        <authorList>
            <person name="Dirks A.C."/>
            <person name="James T.Y."/>
        </authorList>
    </citation>
    <scope>NUCLEOTIDE SEQUENCE [LARGE SCALE GENOMIC DNA]</scope>
    <source>
        <strain evidence="2 3">ACD0624</strain>
    </source>
</reference>
<dbReference type="Proteomes" id="UP001447188">
    <property type="component" value="Unassembled WGS sequence"/>
</dbReference>